<protein>
    <submittedName>
        <fullName evidence="2">Elongation factor Tu GTP-binding domain-containing protein 1</fullName>
    </submittedName>
</protein>
<dbReference type="Pfam" id="PF00009">
    <property type="entry name" value="GTP_EFTU"/>
    <property type="match status" value="1"/>
</dbReference>
<dbReference type="SUPFAM" id="SSF52540">
    <property type="entry name" value="P-loop containing nucleoside triphosphate hydrolases"/>
    <property type="match status" value="1"/>
</dbReference>
<dbReference type="InterPro" id="IPR000795">
    <property type="entry name" value="T_Tr_GTP-bd_dom"/>
</dbReference>
<evidence type="ECO:0000313" key="2">
    <source>
        <dbReference type="EMBL" id="KII74532.1"/>
    </source>
</evidence>
<keyword evidence="2" id="KW-0648">Protein biosynthesis</keyword>
<keyword evidence="2" id="KW-0251">Elongation factor</keyword>
<dbReference type="Gene3D" id="3.40.50.300">
    <property type="entry name" value="P-loop containing nucleotide triphosphate hydrolases"/>
    <property type="match status" value="1"/>
</dbReference>
<dbReference type="GO" id="GO:0003746">
    <property type="term" value="F:translation elongation factor activity"/>
    <property type="evidence" value="ECO:0007669"/>
    <property type="project" value="UniProtKB-KW"/>
</dbReference>
<dbReference type="GO" id="GO:0042256">
    <property type="term" value="P:cytosolic ribosome assembly"/>
    <property type="evidence" value="ECO:0007669"/>
    <property type="project" value="TreeGrafter"/>
</dbReference>
<dbReference type="GO" id="GO:1990904">
    <property type="term" value="C:ribonucleoprotein complex"/>
    <property type="evidence" value="ECO:0007669"/>
    <property type="project" value="TreeGrafter"/>
</dbReference>
<gene>
    <name evidence="2" type="ORF">RF11_06700</name>
</gene>
<proteinExistence type="predicted"/>
<comment type="caution">
    <text evidence="2">The sequence shown here is derived from an EMBL/GenBank/DDBJ whole genome shotgun (WGS) entry which is preliminary data.</text>
</comment>
<reference evidence="2 3" key="1">
    <citation type="journal article" date="2014" name="Genome Biol. Evol.">
        <title>The genome of the myxosporean Thelohanellus kitauei shows adaptations to nutrient acquisition within its fish host.</title>
        <authorList>
            <person name="Yang Y."/>
            <person name="Xiong J."/>
            <person name="Zhou Z."/>
            <person name="Huo F."/>
            <person name="Miao W."/>
            <person name="Ran C."/>
            <person name="Liu Y."/>
            <person name="Zhang J."/>
            <person name="Feng J."/>
            <person name="Wang M."/>
            <person name="Wang M."/>
            <person name="Wang L."/>
            <person name="Yao B."/>
        </authorList>
    </citation>
    <scope>NUCLEOTIDE SEQUENCE [LARGE SCALE GENOMIC DNA]</scope>
    <source>
        <strain evidence="2">Wuqing</strain>
    </source>
</reference>
<evidence type="ECO:0000313" key="3">
    <source>
        <dbReference type="Proteomes" id="UP000031668"/>
    </source>
</evidence>
<evidence type="ECO:0000259" key="1">
    <source>
        <dbReference type="PROSITE" id="PS51722"/>
    </source>
</evidence>
<dbReference type="Proteomes" id="UP000031668">
    <property type="component" value="Unassembled WGS sequence"/>
</dbReference>
<dbReference type="OrthoDB" id="364892at2759"/>
<sequence>MDYKEEEHKNGVTMKSAGISLNYWHKNLKYLINVVDTPGHIDFSFEVSCAVRICDGAVVLIDVVEGVCPQTEVVLRQSWKEGIVPCLAINKIDRLVHELRMTPMEAYIHISNVVDQANALMFNLYQETGQQSSDGCQYDVYFSPVKGNVIFCSGLNGWAFR</sequence>
<dbReference type="PRINTS" id="PR00315">
    <property type="entry name" value="ELONGATNFCT"/>
</dbReference>
<keyword evidence="3" id="KW-1185">Reference proteome</keyword>
<organism evidence="2 3">
    <name type="scientific">Thelohanellus kitauei</name>
    <name type="common">Myxosporean</name>
    <dbReference type="NCBI Taxonomy" id="669202"/>
    <lineage>
        <taxon>Eukaryota</taxon>
        <taxon>Metazoa</taxon>
        <taxon>Cnidaria</taxon>
        <taxon>Myxozoa</taxon>
        <taxon>Myxosporea</taxon>
        <taxon>Bivalvulida</taxon>
        <taxon>Platysporina</taxon>
        <taxon>Myxobolidae</taxon>
        <taxon>Thelohanellus</taxon>
    </lineage>
</organism>
<dbReference type="OMA" id="SACAVHY"/>
<dbReference type="GO" id="GO:0005525">
    <property type="term" value="F:GTP binding"/>
    <property type="evidence" value="ECO:0007669"/>
    <property type="project" value="InterPro"/>
</dbReference>
<dbReference type="GO" id="GO:0003924">
    <property type="term" value="F:GTPase activity"/>
    <property type="evidence" value="ECO:0007669"/>
    <property type="project" value="InterPro"/>
</dbReference>
<dbReference type="PANTHER" id="PTHR42908:SF3">
    <property type="entry name" value="ELONGATION FACTOR-LIKE GTPASE 1"/>
    <property type="match status" value="1"/>
</dbReference>
<dbReference type="PROSITE" id="PS51722">
    <property type="entry name" value="G_TR_2"/>
    <property type="match status" value="1"/>
</dbReference>
<feature type="domain" description="Tr-type G" evidence="1">
    <location>
        <begin position="1"/>
        <end position="161"/>
    </location>
</feature>
<dbReference type="EMBL" id="JWZT01000375">
    <property type="protein sequence ID" value="KII74532.1"/>
    <property type="molecule type" value="Genomic_DNA"/>
</dbReference>
<dbReference type="InterPro" id="IPR027417">
    <property type="entry name" value="P-loop_NTPase"/>
</dbReference>
<dbReference type="GO" id="GO:0005829">
    <property type="term" value="C:cytosol"/>
    <property type="evidence" value="ECO:0007669"/>
    <property type="project" value="TreeGrafter"/>
</dbReference>
<dbReference type="GO" id="GO:0043022">
    <property type="term" value="F:ribosome binding"/>
    <property type="evidence" value="ECO:0007669"/>
    <property type="project" value="TreeGrafter"/>
</dbReference>
<dbReference type="AlphaFoldDB" id="A0A0C2NKL0"/>
<accession>A0A0C2NKL0</accession>
<dbReference type="PANTHER" id="PTHR42908">
    <property type="entry name" value="TRANSLATION ELONGATION FACTOR-RELATED"/>
    <property type="match status" value="1"/>
</dbReference>
<name>A0A0C2NKL0_THEKT</name>